<dbReference type="RefSeq" id="XP_001882046.1">
    <property type="nucleotide sequence ID" value="XM_001882011.1"/>
</dbReference>
<organism evidence="4">
    <name type="scientific">Laccaria bicolor (strain S238N-H82 / ATCC MYA-4686)</name>
    <name type="common">Bicoloured deceiver</name>
    <name type="synonym">Laccaria laccata var. bicolor</name>
    <dbReference type="NCBI Taxonomy" id="486041"/>
    <lineage>
        <taxon>Eukaryota</taxon>
        <taxon>Fungi</taxon>
        <taxon>Dikarya</taxon>
        <taxon>Basidiomycota</taxon>
        <taxon>Agaricomycotina</taxon>
        <taxon>Agaricomycetes</taxon>
        <taxon>Agaricomycetidae</taxon>
        <taxon>Agaricales</taxon>
        <taxon>Agaricineae</taxon>
        <taxon>Hydnangiaceae</taxon>
        <taxon>Laccaria</taxon>
    </lineage>
</organism>
<name>B0DDM3_LACBS</name>
<gene>
    <name evidence="3" type="ORF">LACBIDRAFT_298928</name>
</gene>
<feature type="compositionally biased region" description="Basic and acidic residues" evidence="1">
    <location>
        <begin position="35"/>
        <end position="47"/>
    </location>
</feature>
<dbReference type="InParanoid" id="B0DDM3"/>
<dbReference type="GeneID" id="6077868"/>
<dbReference type="HOGENOM" id="CLU_113389_0_0_1"/>
<protein>
    <submittedName>
        <fullName evidence="3">Predicted protein</fullName>
    </submittedName>
</protein>
<keyword evidence="2" id="KW-0732">Signal</keyword>
<keyword evidence="4" id="KW-1185">Reference proteome</keyword>
<dbReference type="KEGG" id="lbc:LACBIDRAFT_298928"/>
<proteinExistence type="predicted"/>
<dbReference type="Proteomes" id="UP000001194">
    <property type="component" value="Unassembled WGS sequence"/>
</dbReference>
<accession>B0DDM3</accession>
<feature type="chain" id="PRO_5002749028" evidence="2">
    <location>
        <begin position="24"/>
        <end position="211"/>
    </location>
</feature>
<dbReference type="AlphaFoldDB" id="B0DDM3"/>
<reference evidence="3 4" key="1">
    <citation type="journal article" date="2008" name="Nature">
        <title>The genome of Laccaria bicolor provides insights into mycorrhizal symbiosis.</title>
        <authorList>
            <person name="Martin F."/>
            <person name="Aerts A."/>
            <person name="Ahren D."/>
            <person name="Brun A."/>
            <person name="Danchin E.G.J."/>
            <person name="Duchaussoy F."/>
            <person name="Gibon J."/>
            <person name="Kohler A."/>
            <person name="Lindquist E."/>
            <person name="Pereda V."/>
            <person name="Salamov A."/>
            <person name="Shapiro H.J."/>
            <person name="Wuyts J."/>
            <person name="Blaudez D."/>
            <person name="Buee M."/>
            <person name="Brokstein P."/>
            <person name="Canbaeck B."/>
            <person name="Cohen D."/>
            <person name="Courty P.E."/>
            <person name="Coutinho P.M."/>
            <person name="Delaruelle C."/>
            <person name="Detter J.C."/>
            <person name="Deveau A."/>
            <person name="DiFazio S."/>
            <person name="Duplessis S."/>
            <person name="Fraissinet-Tachet L."/>
            <person name="Lucic E."/>
            <person name="Frey-Klett P."/>
            <person name="Fourrey C."/>
            <person name="Feussner I."/>
            <person name="Gay G."/>
            <person name="Grimwood J."/>
            <person name="Hoegger P.J."/>
            <person name="Jain P."/>
            <person name="Kilaru S."/>
            <person name="Labbe J."/>
            <person name="Lin Y.C."/>
            <person name="Legue V."/>
            <person name="Le Tacon F."/>
            <person name="Marmeisse R."/>
            <person name="Melayah D."/>
            <person name="Montanini B."/>
            <person name="Muratet M."/>
            <person name="Nehls U."/>
            <person name="Niculita-Hirzel H."/>
            <person name="Oudot-Le Secq M.P."/>
            <person name="Peter M."/>
            <person name="Quesneville H."/>
            <person name="Rajashekar B."/>
            <person name="Reich M."/>
            <person name="Rouhier N."/>
            <person name="Schmutz J."/>
            <person name="Yin T."/>
            <person name="Chalot M."/>
            <person name="Henrissat B."/>
            <person name="Kuees U."/>
            <person name="Lucas S."/>
            <person name="Van de Peer Y."/>
            <person name="Podila G.K."/>
            <person name="Polle A."/>
            <person name="Pukkila P.J."/>
            <person name="Richardson P.M."/>
            <person name="Rouze P."/>
            <person name="Sanders I.R."/>
            <person name="Stajich J.E."/>
            <person name="Tunlid A."/>
            <person name="Tuskan G."/>
            <person name="Grigoriev I.V."/>
        </authorList>
    </citation>
    <scope>NUCLEOTIDE SEQUENCE [LARGE SCALE GENOMIC DNA]</scope>
    <source>
        <strain evidence="4">S238N-H82 / ATCC MYA-4686</strain>
    </source>
</reference>
<feature type="region of interest" description="Disordered" evidence="1">
    <location>
        <begin position="35"/>
        <end position="54"/>
    </location>
</feature>
<feature type="signal peptide" evidence="2">
    <location>
        <begin position="1"/>
        <end position="23"/>
    </location>
</feature>
<evidence type="ECO:0000313" key="3">
    <source>
        <dbReference type="EMBL" id="EDR07115.1"/>
    </source>
</evidence>
<dbReference type="EMBL" id="DS547105">
    <property type="protein sequence ID" value="EDR07115.1"/>
    <property type="molecule type" value="Genomic_DNA"/>
</dbReference>
<evidence type="ECO:0000256" key="1">
    <source>
        <dbReference type="SAM" id="MobiDB-lite"/>
    </source>
</evidence>
<sequence length="211" mass="22773">MIGFHKVLIVVLLVLMDSPPNTPQRHRNIERARERQERMLESPEHRRTPQNPAVGGGVPFSLPFPIPPPVAPLQIPQGPVGDDPFVEVLYNGQILHLTPGMAAQVGNLQNQAHASPLAAPPPLFPPAAMVDVNMGHPNQNGIQYPHLPAHLQALAAALPPLPQPVGARGRRGRATKERKVIRAVSTNATSSLPVLGFRFTWESGILEGVVS</sequence>
<evidence type="ECO:0000313" key="4">
    <source>
        <dbReference type="Proteomes" id="UP000001194"/>
    </source>
</evidence>
<evidence type="ECO:0000256" key="2">
    <source>
        <dbReference type="SAM" id="SignalP"/>
    </source>
</evidence>